<comment type="subcellular location">
    <subcellularLocation>
        <location evidence="1">Cell membrane</location>
        <topology evidence="1">Multi-pass membrane protein</topology>
    </subcellularLocation>
</comment>
<dbReference type="Pfam" id="PF04093">
    <property type="entry name" value="MreD"/>
    <property type="match status" value="1"/>
</dbReference>
<evidence type="ECO:0000256" key="7">
    <source>
        <dbReference type="ARBA" id="ARBA00023136"/>
    </source>
</evidence>
<dbReference type="Proteomes" id="UP000242310">
    <property type="component" value="Unassembled WGS sequence"/>
</dbReference>
<keyword evidence="7 8" id="KW-0472">Membrane</keyword>
<evidence type="ECO:0000256" key="1">
    <source>
        <dbReference type="ARBA" id="ARBA00004651"/>
    </source>
</evidence>
<keyword evidence="5" id="KW-0133">Cell shape</keyword>
<dbReference type="GO" id="GO:0005886">
    <property type="term" value="C:plasma membrane"/>
    <property type="evidence" value="ECO:0007669"/>
    <property type="project" value="UniProtKB-SubCell"/>
</dbReference>
<protein>
    <submittedName>
        <fullName evidence="9">Rod shape-determining protein MreD</fullName>
    </submittedName>
</protein>
<feature type="transmembrane region" description="Helical" evidence="8">
    <location>
        <begin position="68"/>
        <end position="88"/>
    </location>
</feature>
<sequence>MRYLPFLIVFTLFLIEGTWYQMVVPHPLENGWMLIPRFTIVTLIICAIFRGPVLGMFYGLSIGLLYDFIYTDVLGIYMFSAAFTGYLFAFKLPQVQRSFVWILIVSMLGFSVFESLVYVLHLSIGTIHLSGEVFFYHRLLPSLGLNALLAMLLIYPMRKLMRYLKLREQSRDEAV</sequence>
<feature type="transmembrane region" description="Helical" evidence="8">
    <location>
        <begin position="139"/>
        <end position="157"/>
    </location>
</feature>
<dbReference type="InterPro" id="IPR007227">
    <property type="entry name" value="Cell_shape_determining_MreD"/>
</dbReference>
<dbReference type="EMBL" id="PYAV01000009">
    <property type="protein sequence ID" value="PSL43968.1"/>
    <property type="molecule type" value="Genomic_DNA"/>
</dbReference>
<dbReference type="AlphaFoldDB" id="A0A2P8HCM9"/>
<keyword evidence="4 8" id="KW-0812">Transmembrane</keyword>
<accession>A0A2P8HCM9</accession>
<evidence type="ECO:0000256" key="3">
    <source>
        <dbReference type="ARBA" id="ARBA00022475"/>
    </source>
</evidence>
<reference evidence="9 10" key="1">
    <citation type="submission" date="2018-03" db="EMBL/GenBank/DDBJ databases">
        <title>Genomic Encyclopedia of Type Strains, Phase III (KMG-III): the genomes of soil and plant-associated and newly described type strains.</title>
        <authorList>
            <person name="Whitman W."/>
        </authorList>
    </citation>
    <scope>NUCLEOTIDE SEQUENCE [LARGE SCALE GENOMIC DNA]</scope>
    <source>
        <strain evidence="9 10">CGMCC 1.07653</strain>
    </source>
</reference>
<keyword evidence="6 8" id="KW-1133">Transmembrane helix</keyword>
<name>A0A2P8HCM9_9BACI</name>
<evidence type="ECO:0000256" key="5">
    <source>
        <dbReference type="ARBA" id="ARBA00022960"/>
    </source>
</evidence>
<dbReference type="GO" id="GO:0008360">
    <property type="term" value="P:regulation of cell shape"/>
    <property type="evidence" value="ECO:0007669"/>
    <property type="project" value="UniProtKB-KW"/>
</dbReference>
<keyword evidence="3" id="KW-1003">Cell membrane</keyword>
<comment type="similarity">
    <text evidence="2">Belongs to the MreD family.</text>
</comment>
<dbReference type="RefSeq" id="WP_245893964.1">
    <property type="nucleotide sequence ID" value="NZ_PYAV01000009.1"/>
</dbReference>
<dbReference type="NCBIfam" id="TIGR03426">
    <property type="entry name" value="shape_MreD"/>
    <property type="match status" value="1"/>
</dbReference>
<evidence type="ECO:0000256" key="8">
    <source>
        <dbReference type="SAM" id="Phobius"/>
    </source>
</evidence>
<feature type="transmembrane region" description="Helical" evidence="8">
    <location>
        <begin position="6"/>
        <end position="28"/>
    </location>
</feature>
<evidence type="ECO:0000256" key="6">
    <source>
        <dbReference type="ARBA" id="ARBA00022989"/>
    </source>
</evidence>
<evidence type="ECO:0000313" key="10">
    <source>
        <dbReference type="Proteomes" id="UP000242310"/>
    </source>
</evidence>
<proteinExistence type="inferred from homology"/>
<evidence type="ECO:0000256" key="4">
    <source>
        <dbReference type="ARBA" id="ARBA00022692"/>
    </source>
</evidence>
<comment type="caution">
    <text evidence="9">The sequence shown here is derived from an EMBL/GenBank/DDBJ whole genome shotgun (WGS) entry which is preliminary data.</text>
</comment>
<feature type="transmembrane region" description="Helical" evidence="8">
    <location>
        <begin position="100"/>
        <end position="119"/>
    </location>
</feature>
<organism evidence="9 10">
    <name type="scientific">Salsuginibacillus halophilus</name>
    <dbReference type="NCBI Taxonomy" id="517424"/>
    <lineage>
        <taxon>Bacteria</taxon>
        <taxon>Bacillati</taxon>
        <taxon>Bacillota</taxon>
        <taxon>Bacilli</taxon>
        <taxon>Bacillales</taxon>
        <taxon>Bacillaceae</taxon>
        <taxon>Salsuginibacillus</taxon>
    </lineage>
</organism>
<keyword evidence="10" id="KW-1185">Reference proteome</keyword>
<gene>
    <name evidence="9" type="ORF">B0H94_10923</name>
</gene>
<evidence type="ECO:0000256" key="2">
    <source>
        <dbReference type="ARBA" id="ARBA00007776"/>
    </source>
</evidence>
<evidence type="ECO:0000313" key="9">
    <source>
        <dbReference type="EMBL" id="PSL43968.1"/>
    </source>
</evidence>
<feature type="transmembrane region" description="Helical" evidence="8">
    <location>
        <begin position="40"/>
        <end position="62"/>
    </location>
</feature>